<dbReference type="InterPro" id="IPR023214">
    <property type="entry name" value="HAD_sf"/>
</dbReference>
<dbReference type="OrthoDB" id="367448at2"/>
<dbReference type="InterPro" id="IPR051400">
    <property type="entry name" value="HAD-like_hydrolase"/>
</dbReference>
<dbReference type="InterPro" id="IPR036412">
    <property type="entry name" value="HAD-like_sf"/>
</dbReference>
<evidence type="ECO:0000256" key="1">
    <source>
        <dbReference type="ARBA" id="ARBA00001946"/>
    </source>
</evidence>
<dbReference type="Gene3D" id="1.20.120.1600">
    <property type="match status" value="1"/>
</dbReference>
<dbReference type="GO" id="GO:0016787">
    <property type="term" value="F:hydrolase activity"/>
    <property type="evidence" value="ECO:0007669"/>
    <property type="project" value="UniProtKB-KW"/>
</dbReference>
<comment type="cofactor">
    <cofactor evidence="1">
        <name>Mg(2+)</name>
        <dbReference type="ChEBI" id="CHEBI:18420"/>
    </cofactor>
</comment>
<dbReference type="RefSeq" id="WP_005475646.1">
    <property type="nucleotide sequence ID" value="NZ_JRWP01000009.1"/>
</dbReference>
<dbReference type="SFLD" id="SFLDG01129">
    <property type="entry name" value="C1.5:_HAD__Beta-PGM__Phosphata"/>
    <property type="match status" value="1"/>
</dbReference>
<dbReference type="STRING" id="379097.SE23_19585"/>
<dbReference type="PRINTS" id="PR00413">
    <property type="entry name" value="HADHALOGNASE"/>
</dbReference>
<organism evidence="4 5">
    <name type="scientific">Photobacterium sp. (strain ATCC 43367)</name>
    <dbReference type="NCBI Taxonomy" id="379097"/>
    <lineage>
        <taxon>Bacteria</taxon>
        <taxon>Pseudomonadati</taxon>
        <taxon>Pseudomonadota</taxon>
        <taxon>Gammaproteobacteria</taxon>
        <taxon>Vibrionales</taxon>
        <taxon>Vibrionaceae</taxon>
        <taxon>Vibrio</taxon>
        <taxon>Vibrio oreintalis group</taxon>
    </lineage>
</organism>
<dbReference type="PANTHER" id="PTHR46470:SF4">
    <property type="entry name" value="5-AMINO-6-(5-PHOSPHO-D-RIBITYLAMINO)URACIL PHOSPHATASE YIGB"/>
    <property type="match status" value="1"/>
</dbReference>
<proteinExistence type="predicted"/>
<dbReference type="NCBIfam" id="NF008018">
    <property type="entry name" value="PRK10748.1"/>
    <property type="match status" value="1"/>
</dbReference>
<dbReference type="PANTHER" id="PTHR46470">
    <property type="entry name" value="N-ACYLNEURAMINATE-9-PHOSPHATASE"/>
    <property type="match status" value="1"/>
</dbReference>
<gene>
    <name evidence="4" type="ORF">NM06_08875</name>
</gene>
<evidence type="ECO:0000313" key="5">
    <source>
        <dbReference type="Proteomes" id="UP000030451"/>
    </source>
</evidence>
<dbReference type="Proteomes" id="UP000030451">
    <property type="component" value="Unassembled WGS sequence"/>
</dbReference>
<dbReference type="GO" id="GO:0009231">
    <property type="term" value="P:riboflavin biosynthetic process"/>
    <property type="evidence" value="ECO:0007669"/>
    <property type="project" value="TreeGrafter"/>
</dbReference>
<dbReference type="NCBIfam" id="TIGR01549">
    <property type="entry name" value="HAD-SF-IA-v1"/>
    <property type="match status" value="1"/>
</dbReference>
<comment type="caution">
    <text evidence="4">The sequence shown here is derived from an EMBL/GenBank/DDBJ whole genome shotgun (WGS) entry which is preliminary data.</text>
</comment>
<protein>
    <submittedName>
        <fullName evidence="4">2-haloalkanoic acid dehalogenase</fullName>
    </submittedName>
</protein>
<dbReference type="Gene3D" id="3.40.50.1000">
    <property type="entry name" value="HAD superfamily/HAD-like"/>
    <property type="match status" value="1"/>
</dbReference>
<evidence type="ECO:0000313" key="4">
    <source>
        <dbReference type="EMBL" id="KGY09026.1"/>
    </source>
</evidence>
<keyword evidence="3" id="KW-0460">Magnesium</keyword>
<evidence type="ECO:0000256" key="2">
    <source>
        <dbReference type="ARBA" id="ARBA00022801"/>
    </source>
</evidence>
<name>A0A0A5HZT8_PHOS4</name>
<accession>A0A0A5HZT8</accession>
<reference evidence="4 5" key="1">
    <citation type="submission" date="2014-10" db="EMBL/GenBank/DDBJ databases">
        <title>Genome sequencing of Vibrio sinaloensis T08.</title>
        <authorList>
            <person name="Chan K.-G."/>
            <person name="Mohamad N.I."/>
        </authorList>
    </citation>
    <scope>NUCLEOTIDE SEQUENCE [LARGE SCALE GENOMIC DNA]</scope>
    <source>
        <strain evidence="4 5">T08</strain>
    </source>
</reference>
<dbReference type="InterPro" id="IPR006439">
    <property type="entry name" value="HAD-SF_hydro_IA"/>
</dbReference>
<dbReference type="SFLD" id="SFLDS00003">
    <property type="entry name" value="Haloacid_Dehalogenase"/>
    <property type="match status" value="1"/>
</dbReference>
<dbReference type="EMBL" id="JRWP01000009">
    <property type="protein sequence ID" value="KGY09026.1"/>
    <property type="molecule type" value="Genomic_DNA"/>
</dbReference>
<dbReference type="Pfam" id="PF00702">
    <property type="entry name" value="Hydrolase"/>
    <property type="match status" value="1"/>
</dbReference>
<sequence length="240" mass="27089">MIFYRQLGPIQAMTFDLDDTLYDNRPVIRQVEAKAMAWLHQHHPVSATRSSDWWRAIKRQVLSDDAWLKNDVTAWRYQQILTGLMELGYSQAQADLAASELIERVLEFRSDFTVPDESHQVLAQLASVMPLVAITNGNVDVDKIGLAGYFSLILKAGPDGYAKPHPQLFDKAVQFLDLPRVSILHVGDHVVTDVLGAKNSGLSACWFNDQFQSIYDQPRATTLPDVEVKRLQDLLLLSEI</sequence>
<keyword evidence="2" id="KW-0378">Hydrolase</keyword>
<dbReference type="AlphaFoldDB" id="A0A0A5HZT8"/>
<evidence type="ECO:0000256" key="3">
    <source>
        <dbReference type="ARBA" id="ARBA00022842"/>
    </source>
</evidence>
<dbReference type="SUPFAM" id="SSF56784">
    <property type="entry name" value="HAD-like"/>
    <property type="match status" value="1"/>
</dbReference>